<evidence type="ECO:0000313" key="1">
    <source>
        <dbReference type="EMBL" id="MBE0349130.1"/>
    </source>
</evidence>
<evidence type="ECO:0000313" key="2">
    <source>
        <dbReference type="Proteomes" id="UP000660708"/>
    </source>
</evidence>
<protein>
    <submittedName>
        <fullName evidence="1">Uncharacterized protein</fullName>
    </submittedName>
</protein>
<reference evidence="1 2" key="1">
    <citation type="submission" date="2015-06" db="EMBL/GenBank/DDBJ databases">
        <title>Genome sequence of Pseudoalteromonas peptidolytica.</title>
        <authorList>
            <person name="Xie B.-B."/>
            <person name="Rong J.-C."/>
            <person name="Qin Q.-L."/>
            <person name="Zhang Y.-Z."/>
        </authorList>
    </citation>
    <scope>NUCLEOTIDE SEQUENCE [LARGE SCALE GENOMIC DNA]</scope>
    <source>
        <strain evidence="1 2">F12-50-A1</strain>
    </source>
</reference>
<dbReference type="Proteomes" id="UP000660708">
    <property type="component" value="Unassembled WGS sequence"/>
</dbReference>
<dbReference type="EMBL" id="AQHF01000034">
    <property type="protein sequence ID" value="MBE0349130.1"/>
    <property type="molecule type" value="Genomic_DNA"/>
</dbReference>
<accession>A0A8I0N051</accession>
<organism evidence="1 2">
    <name type="scientific">Pseudoalteromonas peptidolytica F12-50-A1</name>
    <dbReference type="NCBI Taxonomy" id="1315280"/>
    <lineage>
        <taxon>Bacteria</taxon>
        <taxon>Pseudomonadati</taxon>
        <taxon>Pseudomonadota</taxon>
        <taxon>Gammaproteobacteria</taxon>
        <taxon>Alteromonadales</taxon>
        <taxon>Pseudoalteromonadaceae</taxon>
        <taxon>Pseudoalteromonas</taxon>
    </lineage>
</organism>
<proteinExistence type="predicted"/>
<gene>
    <name evidence="1" type="ORF">PPEP_b1055</name>
</gene>
<sequence>MGRLSAQNVKTLSVEERKERGWLYFTICKGALLGVSKYIQ</sequence>
<name>A0A8I0N051_9GAMM</name>
<dbReference type="AlphaFoldDB" id="A0A8I0N051"/>
<comment type="caution">
    <text evidence="1">The sequence shown here is derived from an EMBL/GenBank/DDBJ whole genome shotgun (WGS) entry which is preliminary data.</text>
</comment>
<keyword evidence="2" id="KW-1185">Reference proteome</keyword>